<dbReference type="PANTHER" id="PTHR11686">
    <property type="entry name" value="GAMMA GLUTAMYL TRANSPEPTIDASE"/>
    <property type="match status" value="1"/>
</dbReference>
<dbReference type="InterPro" id="IPR029055">
    <property type="entry name" value="Ntn_hydrolases_N"/>
</dbReference>
<gene>
    <name evidence="5" type="ORF">CLUMA_CG018160</name>
</gene>
<dbReference type="InterPro" id="IPR043137">
    <property type="entry name" value="GGT_ssub_C"/>
</dbReference>
<sequence length="594" mass="64984">MSPHNKTSYLKCKVLILSGNIDKTEKSASVLHVIFAAVLLGCLSVGIYFLLTNEIKTTGAVATSNVECTKIGVDILKKGGSAVDSVVAATLCQGVALPQSSGLGGGFIAVIYTKDSGMIETLNAREVAPLAATKDMFPDNISSLQGGLAIAVPGELKGLFELHKKYGKLSWKEVVEATIEVAENGYEVTEFLSSIFDERGEVIKSKPAFLNYYTNPTTGEFYKKGELIRNPKLANTLRIIAEEGADAIYGNGSLAQNIVKEIQDEGGIITMEDLLTFEPKWGKPVISKLFNEDTIYSFPLPGSGSIVAFILNVLQGFNFQDNPLEYHNENKLFYHRLVEALKFAFGKRTKLGDEMSAEVLSTLDELQSIEHAEYIRSLIDDEKTFNDYEHYGANYSVIEDHGTGHISILAPNGDAVAITSTINYIFGSYVMSESSGIIYNNEMNDFSIPAAVSDGLLPAPANFIVPGKSPMSSMCPTVIVNNDNEVTMVVGGAGGILIMPSVVQFILRYLFFNESMDSSMNSKRIYHQLEPMEVVYEGEFDDEIVKFLESKQHKTYQQPNTVTGFANLVAITRRNGIIEAGVDPRRKGAKFSIF</sequence>
<reference evidence="5 6" key="1">
    <citation type="submission" date="2015-04" db="EMBL/GenBank/DDBJ databases">
        <authorList>
            <person name="Syromyatnikov M.Y."/>
            <person name="Popov V.N."/>
        </authorList>
    </citation>
    <scope>NUCLEOTIDE SEQUENCE [LARGE SCALE GENOMIC DNA]</scope>
</reference>
<dbReference type="SUPFAM" id="SSF56235">
    <property type="entry name" value="N-terminal nucleophile aminohydrolases (Ntn hydrolases)"/>
    <property type="match status" value="1"/>
</dbReference>
<name>A0A1J1J0U6_9DIPT</name>
<dbReference type="OrthoDB" id="1081007at2759"/>
<keyword evidence="6" id="KW-1185">Reference proteome</keyword>
<evidence type="ECO:0000256" key="3">
    <source>
        <dbReference type="PIRSR" id="PIRSR600101-2"/>
    </source>
</evidence>
<feature type="binding site" evidence="3">
    <location>
        <position position="125"/>
    </location>
    <ligand>
        <name>L-glutamate</name>
        <dbReference type="ChEBI" id="CHEBI:29985"/>
    </ligand>
</feature>
<dbReference type="STRING" id="568069.A0A1J1J0U6"/>
<dbReference type="FunFam" id="1.10.246.130:FF:000001">
    <property type="entry name" value="Gamma-glutamyltransferase 5 isoform 1"/>
    <property type="match status" value="1"/>
</dbReference>
<dbReference type="Gene3D" id="3.60.20.40">
    <property type="match status" value="1"/>
</dbReference>
<evidence type="ECO:0000313" key="6">
    <source>
        <dbReference type="Proteomes" id="UP000183832"/>
    </source>
</evidence>
<keyword evidence="1" id="KW-1199">Hemostasis impairing toxin</keyword>
<keyword evidence="4" id="KW-0812">Transmembrane</keyword>
<evidence type="ECO:0000256" key="4">
    <source>
        <dbReference type="SAM" id="Phobius"/>
    </source>
</evidence>
<dbReference type="Gene3D" id="1.10.246.130">
    <property type="match status" value="1"/>
</dbReference>
<dbReference type="InterPro" id="IPR000101">
    <property type="entry name" value="GGT_peptidase"/>
</dbReference>
<feature type="binding site" evidence="3">
    <location>
        <position position="445"/>
    </location>
    <ligand>
        <name>L-glutamate</name>
        <dbReference type="ChEBI" id="CHEBI:29985"/>
    </ligand>
</feature>
<feature type="active site" description="Nucleophile" evidence="2">
    <location>
        <position position="403"/>
    </location>
</feature>
<dbReference type="GO" id="GO:0005886">
    <property type="term" value="C:plasma membrane"/>
    <property type="evidence" value="ECO:0007669"/>
    <property type="project" value="TreeGrafter"/>
</dbReference>
<feature type="binding site" evidence="3">
    <location>
        <position position="495"/>
    </location>
    <ligand>
        <name>L-glutamate</name>
        <dbReference type="ChEBI" id="CHEBI:29985"/>
    </ligand>
</feature>
<feature type="transmembrane region" description="Helical" evidence="4">
    <location>
        <begin position="30"/>
        <end position="51"/>
    </location>
</feature>
<dbReference type="InterPro" id="IPR043138">
    <property type="entry name" value="GGT_lsub"/>
</dbReference>
<dbReference type="GO" id="GO:0036374">
    <property type="term" value="F:glutathione hydrolase activity"/>
    <property type="evidence" value="ECO:0007669"/>
    <property type="project" value="InterPro"/>
</dbReference>
<keyword evidence="4" id="KW-1133">Transmembrane helix</keyword>
<dbReference type="PANTHER" id="PTHR11686:SF72">
    <property type="entry name" value="GAMMA-GLUTAMYL TRANSPEPTIDASE, ISOFORM A"/>
    <property type="match status" value="1"/>
</dbReference>
<keyword evidence="1" id="KW-1202">Platelet aggregation activating toxin</keyword>
<keyword evidence="1" id="KW-0800">Toxin</keyword>
<dbReference type="GO" id="GO:0006751">
    <property type="term" value="P:glutathione catabolic process"/>
    <property type="evidence" value="ECO:0007669"/>
    <property type="project" value="InterPro"/>
</dbReference>
<proteinExistence type="predicted"/>
<feature type="binding site" evidence="3">
    <location>
        <begin position="421"/>
        <end position="423"/>
    </location>
    <ligand>
        <name>L-glutamate</name>
        <dbReference type="ChEBI" id="CHEBI:29985"/>
    </ligand>
</feature>
<dbReference type="PRINTS" id="PR01210">
    <property type="entry name" value="GGTRANSPTASE"/>
</dbReference>
<organism evidence="5 6">
    <name type="scientific">Clunio marinus</name>
    <dbReference type="NCBI Taxonomy" id="568069"/>
    <lineage>
        <taxon>Eukaryota</taxon>
        <taxon>Metazoa</taxon>
        <taxon>Ecdysozoa</taxon>
        <taxon>Arthropoda</taxon>
        <taxon>Hexapoda</taxon>
        <taxon>Insecta</taxon>
        <taxon>Pterygota</taxon>
        <taxon>Neoptera</taxon>
        <taxon>Endopterygota</taxon>
        <taxon>Diptera</taxon>
        <taxon>Nematocera</taxon>
        <taxon>Chironomoidea</taxon>
        <taxon>Chironomidae</taxon>
        <taxon>Clunio</taxon>
    </lineage>
</organism>
<dbReference type="FunFam" id="3.60.20.40:FF:000001">
    <property type="entry name" value="Gamma-glutamyltranspeptidase 1"/>
    <property type="match status" value="1"/>
</dbReference>
<dbReference type="EMBL" id="CVRI01000064">
    <property type="protein sequence ID" value="CRL05054.1"/>
    <property type="molecule type" value="Genomic_DNA"/>
</dbReference>
<dbReference type="Pfam" id="PF01019">
    <property type="entry name" value="G_glu_transpept"/>
    <property type="match status" value="1"/>
</dbReference>
<feature type="binding site" evidence="3">
    <location>
        <begin position="472"/>
        <end position="473"/>
    </location>
    <ligand>
        <name>L-glutamate</name>
        <dbReference type="ChEBI" id="CHEBI:29985"/>
    </ligand>
</feature>
<dbReference type="AlphaFoldDB" id="A0A1J1J0U6"/>
<dbReference type="Proteomes" id="UP000183832">
    <property type="component" value="Unassembled WGS sequence"/>
</dbReference>
<evidence type="ECO:0000313" key="5">
    <source>
        <dbReference type="EMBL" id="CRL05054.1"/>
    </source>
</evidence>
<evidence type="ECO:0000256" key="1">
    <source>
        <dbReference type="ARBA" id="ARBA00084097"/>
    </source>
</evidence>
<keyword evidence="4" id="KW-0472">Membrane</keyword>
<evidence type="ECO:0000256" key="2">
    <source>
        <dbReference type="PIRSR" id="PIRSR600101-1"/>
    </source>
</evidence>
<protein>
    <submittedName>
        <fullName evidence="5">CLUMA_CG018160, isoform A</fullName>
    </submittedName>
</protein>
<accession>A0A1J1J0U6</accession>